<dbReference type="OrthoDB" id="867148at2"/>
<dbReference type="Pfam" id="PF00532">
    <property type="entry name" value="Peripla_BP_1"/>
    <property type="match status" value="1"/>
</dbReference>
<dbReference type="Proteomes" id="UP000184609">
    <property type="component" value="Unassembled WGS sequence"/>
</dbReference>
<dbReference type="AlphaFoldDB" id="A0A1M7Z421"/>
<feature type="domain" description="HTH lacI-type" evidence="4">
    <location>
        <begin position="6"/>
        <end position="60"/>
    </location>
</feature>
<dbReference type="SUPFAM" id="SSF47413">
    <property type="entry name" value="lambda repressor-like DNA-binding domains"/>
    <property type="match status" value="1"/>
</dbReference>
<reference evidence="6" key="1">
    <citation type="submission" date="2016-12" db="EMBL/GenBank/DDBJ databases">
        <authorList>
            <person name="Varghese N."/>
            <person name="Submissions S."/>
        </authorList>
    </citation>
    <scope>NUCLEOTIDE SEQUENCE [LARGE SCALE GENOMIC DNA]</scope>
    <source>
        <strain evidence="6">DSM 25035</strain>
    </source>
</reference>
<dbReference type="InterPro" id="IPR000843">
    <property type="entry name" value="HTH_LacI"/>
</dbReference>
<evidence type="ECO:0000313" key="5">
    <source>
        <dbReference type="EMBL" id="SHO59396.1"/>
    </source>
</evidence>
<proteinExistence type="predicted"/>
<dbReference type="Pfam" id="PF00356">
    <property type="entry name" value="LacI"/>
    <property type="match status" value="1"/>
</dbReference>
<protein>
    <submittedName>
        <fullName evidence="5">Transcriptional regulator, LacI family</fullName>
    </submittedName>
</protein>
<dbReference type="PANTHER" id="PTHR30146:SF109">
    <property type="entry name" value="HTH-TYPE TRANSCRIPTIONAL REGULATOR GALS"/>
    <property type="match status" value="1"/>
</dbReference>
<dbReference type="Gene3D" id="3.40.50.2300">
    <property type="match status" value="2"/>
</dbReference>
<keyword evidence="3" id="KW-0804">Transcription</keyword>
<dbReference type="CDD" id="cd01392">
    <property type="entry name" value="HTH_LacI"/>
    <property type="match status" value="1"/>
</dbReference>
<dbReference type="SUPFAM" id="SSF53822">
    <property type="entry name" value="Periplasmic binding protein-like I"/>
    <property type="match status" value="1"/>
</dbReference>
<dbReference type="CDD" id="cd06267">
    <property type="entry name" value="PBP1_LacI_sugar_binding-like"/>
    <property type="match status" value="1"/>
</dbReference>
<dbReference type="InterPro" id="IPR028082">
    <property type="entry name" value="Peripla_BP_I"/>
</dbReference>
<evidence type="ECO:0000256" key="1">
    <source>
        <dbReference type="ARBA" id="ARBA00023015"/>
    </source>
</evidence>
<dbReference type="SMART" id="SM00354">
    <property type="entry name" value="HTH_LACI"/>
    <property type="match status" value="1"/>
</dbReference>
<gene>
    <name evidence="5" type="ORF">SAMN04488108_0032</name>
</gene>
<dbReference type="PANTHER" id="PTHR30146">
    <property type="entry name" value="LACI-RELATED TRANSCRIPTIONAL REPRESSOR"/>
    <property type="match status" value="1"/>
</dbReference>
<dbReference type="InterPro" id="IPR010982">
    <property type="entry name" value="Lambda_DNA-bd_dom_sf"/>
</dbReference>
<dbReference type="GO" id="GO:0003700">
    <property type="term" value="F:DNA-binding transcription factor activity"/>
    <property type="evidence" value="ECO:0007669"/>
    <property type="project" value="TreeGrafter"/>
</dbReference>
<dbReference type="RefSeq" id="WP_073569738.1">
    <property type="nucleotide sequence ID" value="NZ_FRXN01000001.1"/>
</dbReference>
<dbReference type="InterPro" id="IPR001761">
    <property type="entry name" value="Peripla_BP/Lac1_sug-bd_dom"/>
</dbReference>
<evidence type="ECO:0000259" key="4">
    <source>
        <dbReference type="PROSITE" id="PS50932"/>
    </source>
</evidence>
<evidence type="ECO:0000256" key="2">
    <source>
        <dbReference type="ARBA" id="ARBA00023125"/>
    </source>
</evidence>
<organism evidence="5 6">
    <name type="scientific">Algoriphagus zhangzhouensis</name>
    <dbReference type="NCBI Taxonomy" id="1073327"/>
    <lineage>
        <taxon>Bacteria</taxon>
        <taxon>Pseudomonadati</taxon>
        <taxon>Bacteroidota</taxon>
        <taxon>Cytophagia</taxon>
        <taxon>Cytophagales</taxon>
        <taxon>Cyclobacteriaceae</taxon>
        <taxon>Algoriphagus</taxon>
    </lineage>
</organism>
<sequence length="347" mass="39159">MKNGQATIKDIARELKISFSTVSRALKDYPGISEETKRKVKEMAIKLNYRPNAIALSLRKNRSFNIAVIVPEVVHFFFSTVISGIEEIAKKRGYNVILTQTNEKLDKEKSSIEAMLSNQIDGFLISYSKETTEFSHFENIIDQGFPIIFFDRIPDIPNSINVKVDDFEGAYNAVSHLISQGYENIAHLTGPKNLKISQERERGYREALANHGMPIREEMILECPMGTNEEGKRLALSMLDQLNPRPDAFFANNDMAAVGVMMACRDSGYRIPEEIGIVGFSNWQFCTMLEPGLTSVSQPGIQMGKKATELLLDIIEKKVELDTIPNSITLNTELFIRKSSMRLHKKS</sequence>
<keyword evidence="1" id="KW-0805">Transcription regulation</keyword>
<dbReference type="GO" id="GO:0000976">
    <property type="term" value="F:transcription cis-regulatory region binding"/>
    <property type="evidence" value="ECO:0007669"/>
    <property type="project" value="TreeGrafter"/>
</dbReference>
<keyword evidence="2" id="KW-0238">DNA-binding</keyword>
<dbReference type="STRING" id="1073327.SAMN04488108_0032"/>
<dbReference type="EMBL" id="FRXN01000001">
    <property type="protein sequence ID" value="SHO59396.1"/>
    <property type="molecule type" value="Genomic_DNA"/>
</dbReference>
<dbReference type="Gene3D" id="1.10.260.40">
    <property type="entry name" value="lambda repressor-like DNA-binding domains"/>
    <property type="match status" value="1"/>
</dbReference>
<keyword evidence="6" id="KW-1185">Reference proteome</keyword>
<name>A0A1M7Z421_9BACT</name>
<accession>A0A1M7Z421</accession>
<evidence type="ECO:0000313" key="6">
    <source>
        <dbReference type="Proteomes" id="UP000184609"/>
    </source>
</evidence>
<evidence type="ECO:0000256" key="3">
    <source>
        <dbReference type="ARBA" id="ARBA00023163"/>
    </source>
</evidence>
<dbReference type="PROSITE" id="PS50932">
    <property type="entry name" value="HTH_LACI_2"/>
    <property type="match status" value="1"/>
</dbReference>